<protein>
    <recommendedName>
        <fullName evidence="1">AB hydrolase-1 domain-containing protein</fullName>
    </recommendedName>
</protein>
<dbReference type="InterPro" id="IPR050266">
    <property type="entry name" value="AB_hydrolase_sf"/>
</dbReference>
<dbReference type="Pfam" id="PF12697">
    <property type="entry name" value="Abhydrolase_6"/>
    <property type="match status" value="1"/>
</dbReference>
<dbReference type="PANTHER" id="PTHR43798:SF33">
    <property type="entry name" value="HYDROLASE, PUTATIVE (AFU_ORTHOLOGUE AFUA_2G14860)-RELATED"/>
    <property type="match status" value="1"/>
</dbReference>
<name>A0A1W1XK60_9NEIS</name>
<dbReference type="OrthoDB" id="9789573at2"/>
<dbReference type="RefSeq" id="WP_084090524.1">
    <property type="nucleotide sequence ID" value="NZ_FWXD01000009.1"/>
</dbReference>
<dbReference type="InterPro" id="IPR000073">
    <property type="entry name" value="AB_hydrolase_1"/>
</dbReference>
<reference evidence="2 3" key="1">
    <citation type="submission" date="2017-04" db="EMBL/GenBank/DDBJ databases">
        <authorList>
            <person name="Afonso C.L."/>
            <person name="Miller P.J."/>
            <person name="Scott M.A."/>
            <person name="Spackman E."/>
            <person name="Goraichik I."/>
            <person name="Dimitrov K.M."/>
            <person name="Suarez D.L."/>
            <person name="Swayne D.E."/>
        </authorList>
    </citation>
    <scope>NUCLEOTIDE SEQUENCE [LARGE SCALE GENOMIC DNA]</scope>
    <source>
        <strain evidence="2 3">DSM 23236</strain>
    </source>
</reference>
<gene>
    <name evidence="2" type="ORF">SAMN02745857_01872</name>
</gene>
<dbReference type="SUPFAM" id="SSF53474">
    <property type="entry name" value="alpha/beta-Hydrolases"/>
    <property type="match status" value="1"/>
</dbReference>
<evidence type="ECO:0000259" key="1">
    <source>
        <dbReference type="Pfam" id="PF12697"/>
    </source>
</evidence>
<dbReference type="Proteomes" id="UP000192761">
    <property type="component" value="Unassembled WGS sequence"/>
</dbReference>
<feature type="domain" description="AB hydrolase-1" evidence="1">
    <location>
        <begin position="29"/>
        <end position="224"/>
    </location>
</feature>
<dbReference type="STRING" id="1121001.SAMN02745857_01872"/>
<sequence length="249" mass="26694">MTVKTLYLDYAQHTLVGTAHQPAEATDAVLLLHGFTGNRGEFTYLFVDLARRLADSGLAVFRFDFLGCGESSGDFTDVSVAGQVAQTRWLLHTLVAQYPGLRWHLAGFSMGGIVAMQAARDAGLASLQLLAPAGNLRGILDGIWPLAHALPNGNIDWFGLEVTQALRDEAGSLQVQADAAALDLPVQVVHGTLDMTVPFGEGRQIADAIAGARWTPIAGADHVFGRVVHRQVLADTLGSFIRNTRRAQL</sequence>
<dbReference type="AlphaFoldDB" id="A0A1W1XK60"/>
<dbReference type="PANTHER" id="PTHR43798">
    <property type="entry name" value="MONOACYLGLYCEROL LIPASE"/>
    <property type="match status" value="1"/>
</dbReference>
<dbReference type="GO" id="GO:0016020">
    <property type="term" value="C:membrane"/>
    <property type="evidence" value="ECO:0007669"/>
    <property type="project" value="TreeGrafter"/>
</dbReference>
<organism evidence="2 3">
    <name type="scientific">Andreprevotia lacus DSM 23236</name>
    <dbReference type="NCBI Taxonomy" id="1121001"/>
    <lineage>
        <taxon>Bacteria</taxon>
        <taxon>Pseudomonadati</taxon>
        <taxon>Pseudomonadota</taxon>
        <taxon>Betaproteobacteria</taxon>
        <taxon>Neisseriales</taxon>
        <taxon>Chitinibacteraceae</taxon>
        <taxon>Andreprevotia</taxon>
    </lineage>
</organism>
<accession>A0A1W1XK60</accession>
<evidence type="ECO:0000313" key="2">
    <source>
        <dbReference type="EMBL" id="SMC24359.1"/>
    </source>
</evidence>
<evidence type="ECO:0000313" key="3">
    <source>
        <dbReference type="Proteomes" id="UP000192761"/>
    </source>
</evidence>
<dbReference type="EMBL" id="FWXD01000009">
    <property type="protein sequence ID" value="SMC24359.1"/>
    <property type="molecule type" value="Genomic_DNA"/>
</dbReference>
<dbReference type="Gene3D" id="3.40.50.1820">
    <property type="entry name" value="alpha/beta hydrolase"/>
    <property type="match status" value="1"/>
</dbReference>
<dbReference type="InterPro" id="IPR029058">
    <property type="entry name" value="AB_hydrolase_fold"/>
</dbReference>
<proteinExistence type="predicted"/>
<keyword evidence="3" id="KW-1185">Reference proteome</keyword>